<accession>A0A078BE23</accession>
<dbReference type="AlphaFoldDB" id="A0A078BE23"/>
<comment type="subcellular location">
    <subcellularLocation>
        <location evidence="1 2">Nucleus</location>
    </subcellularLocation>
</comment>
<gene>
    <name evidence="4" type="primary">Contig5931.g6355</name>
    <name evidence="4" type="ORF">STYLEM_20552</name>
</gene>
<dbReference type="EMBL" id="CCKQ01019382">
    <property type="protein sequence ID" value="CDW91397.1"/>
    <property type="molecule type" value="Genomic_DNA"/>
</dbReference>
<organism evidence="4 5">
    <name type="scientific">Stylonychia lemnae</name>
    <name type="common">Ciliate</name>
    <dbReference type="NCBI Taxonomy" id="5949"/>
    <lineage>
        <taxon>Eukaryota</taxon>
        <taxon>Sar</taxon>
        <taxon>Alveolata</taxon>
        <taxon>Ciliophora</taxon>
        <taxon>Intramacronucleata</taxon>
        <taxon>Spirotrichea</taxon>
        <taxon>Stichotrichia</taxon>
        <taxon>Sporadotrichida</taxon>
        <taxon>Oxytrichidae</taxon>
        <taxon>Stylonychinae</taxon>
        <taxon>Stylonychia</taxon>
    </lineage>
</organism>
<evidence type="ECO:0000256" key="2">
    <source>
        <dbReference type="RuleBase" id="RU000682"/>
    </source>
</evidence>
<dbReference type="OrthoDB" id="10033240at2759"/>
<evidence type="ECO:0000313" key="5">
    <source>
        <dbReference type="Proteomes" id="UP000039865"/>
    </source>
</evidence>
<dbReference type="Gene3D" id="1.10.10.60">
    <property type="entry name" value="Homeodomain-like"/>
    <property type="match status" value="1"/>
</dbReference>
<dbReference type="CDD" id="cd00086">
    <property type="entry name" value="homeodomain"/>
    <property type="match status" value="1"/>
</dbReference>
<sequence length="156" mass="18928">MVNRRESLDLNINDSMILKRPIQEDNTPNSQTFSDKCSIQGKIQESPNTEEDNHPFTQNFLHESKKQKLVFITKQNKTKEMKLVMKNQFTRHQKDKKQIKILENYFIKSQKWSRDLIEDLSLRLDLTPQQIYKWYYDKTTYKRKKFNNQMILLPQK</sequence>
<keyword evidence="1 2" id="KW-0539">Nucleus</keyword>
<reference evidence="4 5" key="1">
    <citation type="submission" date="2014-06" db="EMBL/GenBank/DDBJ databases">
        <authorList>
            <person name="Swart Estienne"/>
        </authorList>
    </citation>
    <scope>NUCLEOTIDE SEQUENCE [LARGE SCALE GENOMIC DNA]</scope>
    <source>
        <strain evidence="4 5">130c</strain>
    </source>
</reference>
<dbReference type="GO" id="GO:0003677">
    <property type="term" value="F:DNA binding"/>
    <property type="evidence" value="ECO:0007669"/>
    <property type="project" value="UniProtKB-UniRule"/>
</dbReference>
<proteinExistence type="predicted"/>
<dbReference type="InterPro" id="IPR009057">
    <property type="entry name" value="Homeodomain-like_sf"/>
</dbReference>
<dbReference type="GO" id="GO:0005634">
    <property type="term" value="C:nucleus"/>
    <property type="evidence" value="ECO:0007669"/>
    <property type="project" value="UniProtKB-SubCell"/>
</dbReference>
<dbReference type="InterPro" id="IPR001356">
    <property type="entry name" value="HD"/>
</dbReference>
<keyword evidence="1 2" id="KW-0371">Homeobox</keyword>
<protein>
    <recommendedName>
        <fullName evidence="3">Homeobox domain-containing protein</fullName>
    </recommendedName>
</protein>
<evidence type="ECO:0000313" key="4">
    <source>
        <dbReference type="EMBL" id="CDW91397.1"/>
    </source>
</evidence>
<dbReference type="Proteomes" id="UP000039865">
    <property type="component" value="Unassembled WGS sequence"/>
</dbReference>
<dbReference type="PROSITE" id="PS50071">
    <property type="entry name" value="HOMEOBOX_2"/>
    <property type="match status" value="1"/>
</dbReference>
<name>A0A078BE23_STYLE</name>
<evidence type="ECO:0000256" key="1">
    <source>
        <dbReference type="PROSITE-ProRule" id="PRU00108"/>
    </source>
</evidence>
<keyword evidence="5" id="KW-1185">Reference proteome</keyword>
<dbReference type="SUPFAM" id="SSF46689">
    <property type="entry name" value="Homeodomain-like"/>
    <property type="match status" value="1"/>
</dbReference>
<feature type="DNA-binding region" description="Homeobox" evidence="1">
    <location>
        <begin position="87"/>
        <end position="146"/>
    </location>
</feature>
<dbReference type="Pfam" id="PF00046">
    <property type="entry name" value="Homeodomain"/>
    <property type="match status" value="1"/>
</dbReference>
<dbReference type="InParanoid" id="A0A078BE23"/>
<evidence type="ECO:0000259" key="3">
    <source>
        <dbReference type="PROSITE" id="PS50071"/>
    </source>
</evidence>
<keyword evidence="1 2" id="KW-0238">DNA-binding</keyword>
<feature type="domain" description="Homeobox" evidence="3">
    <location>
        <begin position="85"/>
        <end position="145"/>
    </location>
</feature>